<organism evidence="1 2">
    <name type="scientific">Streptococcus pyogenes serotype M12 (strain MGAS9429)</name>
    <dbReference type="NCBI Taxonomy" id="370551"/>
    <lineage>
        <taxon>Bacteria</taxon>
        <taxon>Bacillati</taxon>
        <taxon>Bacillota</taxon>
        <taxon>Bacilli</taxon>
        <taxon>Lactobacillales</taxon>
        <taxon>Streptococcaceae</taxon>
        <taxon>Streptococcus</taxon>
    </lineage>
</organism>
<evidence type="ECO:0000313" key="2">
    <source>
        <dbReference type="Proteomes" id="UP000002433"/>
    </source>
</evidence>
<reference evidence="1 2" key="1">
    <citation type="journal article" date="2006" name="Proc. Natl. Acad. Sci. U.S.A.">
        <title>Molecular genetic anatomy of inter- and intraserotype variation in the human bacterial pathogen group A Streptococcus.</title>
        <authorList>
            <person name="Beres S.B."/>
            <person name="Richter E.W."/>
            <person name="Nagiec M.J."/>
            <person name="Sumby P."/>
            <person name="Porcella S.F."/>
            <person name="DeLeo F.R."/>
            <person name="Musser J.M."/>
        </authorList>
    </citation>
    <scope>NUCLEOTIDE SEQUENCE [LARGE SCALE GENOMIC DNA]</scope>
    <source>
        <strain evidence="1 2">MGAS9429</strain>
    </source>
</reference>
<sequence>MQNVMSKWELQKQLLANATDFESTVEALFELNELGEISDEELLLNLRSSYRKYSEEKLCIIDKLIKLGGAE</sequence>
<dbReference type="HOGENOM" id="CLU_202648_0_0_9"/>
<name>Q1CQJ7_STRPC</name>
<dbReference type="AlphaFoldDB" id="Q1CQJ7"/>
<dbReference type="Proteomes" id="UP000002433">
    <property type="component" value="Chromosome"/>
</dbReference>
<proteinExistence type="predicted"/>
<gene>
    <name evidence="1" type="ordered locus">MGAS9429_Spy1460</name>
</gene>
<dbReference type="KEGG" id="spk:MGAS9429_Spy1460"/>
<accession>Q1CQJ7</accession>
<evidence type="ECO:0000313" key="1">
    <source>
        <dbReference type="EMBL" id="ABF32647.1"/>
    </source>
</evidence>
<dbReference type="EMBL" id="CP000259">
    <property type="protein sequence ID" value="ABF32647.1"/>
    <property type="molecule type" value="Genomic_DNA"/>
</dbReference>
<protein>
    <submittedName>
        <fullName evidence="1">Phage protein</fullName>
    </submittedName>
</protein>